<dbReference type="RefSeq" id="WP_093918190.1">
    <property type="nucleotide sequence ID" value="NZ_FONW01000001.1"/>
</dbReference>
<evidence type="ECO:0000313" key="2">
    <source>
        <dbReference type="EMBL" id="SFE57061.1"/>
    </source>
</evidence>
<evidence type="ECO:0000259" key="1">
    <source>
        <dbReference type="Pfam" id="PF01965"/>
    </source>
</evidence>
<dbReference type="PANTHER" id="PTHR48094:SF5">
    <property type="entry name" value="PROTEIN DJ-1 HOMOLOG"/>
    <property type="match status" value="1"/>
</dbReference>
<name>A0A1I2BLJ2_9BACT</name>
<dbReference type="SUPFAM" id="SSF52317">
    <property type="entry name" value="Class I glutamine amidotransferase-like"/>
    <property type="match status" value="1"/>
</dbReference>
<dbReference type="GO" id="GO:0005737">
    <property type="term" value="C:cytoplasm"/>
    <property type="evidence" value="ECO:0007669"/>
    <property type="project" value="TreeGrafter"/>
</dbReference>
<dbReference type="STRING" id="655355.SAMN05216283_101451"/>
<dbReference type="EMBL" id="FONW01000001">
    <property type="protein sequence ID" value="SFE57061.1"/>
    <property type="molecule type" value="Genomic_DNA"/>
</dbReference>
<dbReference type="Proteomes" id="UP000198964">
    <property type="component" value="Unassembled WGS sequence"/>
</dbReference>
<dbReference type="AlphaFoldDB" id="A0A1I2BLJ2"/>
<proteinExistence type="predicted"/>
<dbReference type="CDD" id="cd03135">
    <property type="entry name" value="GATase1_DJ-1"/>
    <property type="match status" value="1"/>
</dbReference>
<sequence length="200" mass="22438">MTKKVLLFLSQGFEAYEASVFTDVIGWSREAGIEPVELITTGLRSELTCYWNLKVKPELAFHQINVDDYDALAIPGGAESAGFFEDAYDVKFLDLIKEFDQENKIIASICVAALPIGKSGVLENREATTWDLNDGKRRRELADFGAIVRDERIVIDKNIITSTGPATGLDVAFHLLEMLTDSENVEEVKRNMRFTLDELK</sequence>
<accession>A0A1I2BLJ2</accession>
<reference evidence="2 3" key="1">
    <citation type="submission" date="2016-10" db="EMBL/GenBank/DDBJ databases">
        <authorList>
            <person name="de Groot N.N."/>
        </authorList>
    </citation>
    <scope>NUCLEOTIDE SEQUENCE [LARGE SCALE GENOMIC DNA]</scope>
    <source>
        <strain evidence="2 3">CGMCC 1.9156</strain>
    </source>
</reference>
<gene>
    <name evidence="2" type="ORF">SAMN05216283_101451</name>
</gene>
<dbReference type="InterPro" id="IPR002818">
    <property type="entry name" value="DJ-1/PfpI"/>
</dbReference>
<feature type="domain" description="DJ-1/PfpI" evidence="1">
    <location>
        <begin position="3"/>
        <end position="177"/>
    </location>
</feature>
<dbReference type="PANTHER" id="PTHR48094">
    <property type="entry name" value="PROTEIN/NUCLEIC ACID DEGLYCASE DJ-1-RELATED"/>
    <property type="match status" value="1"/>
</dbReference>
<dbReference type="InterPro" id="IPR050325">
    <property type="entry name" value="Prot/Nucl_acid_deglycase"/>
</dbReference>
<dbReference type="Gene3D" id="3.40.50.880">
    <property type="match status" value="1"/>
</dbReference>
<dbReference type="InterPro" id="IPR029062">
    <property type="entry name" value="Class_I_gatase-like"/>
</dbReference>
<dbReference type="Pfam" id="PF01965">
    <property type="entry name" value="DJ-1_PfpI"/>
    <property type="match status" value="1"/>
</dbReference>
<evidence type="ECO:0000313" key="3">
    <source>
        <dbReference type="Proteomes" id="UP000198964"/>
    </source>
</evidence>
<organism evidence="2 3">
    <name type="scientific">Sunxiuqinia elliptica</name>
    <dbReference type="NCBI Taxonomy" id="655355"/>
    <lineage>
        <taxon>Bacteria</taxon>
        <taxon>Pseudomonadati</taxon>
        <taxon>Bacteroidota</taxon>
        <taxon>Bacteroidia</taxon>
        <taxon>Marinilabiliales</taxon>
        <taxon>Prolixibacteraceae</taxon>
        <taxon>Sunxiuqinia</taxon>
    </lineage>
</organism>
<keyword evidence="3" id="KW-1185">Reference proteome</keyword>
<protein>
    <submittedName>
        <fullName evidence="2">4-methyl-5(B-hydroxyethyl)-thiazole monophosphate biosynthesis</fullName>
    </submittedName>
</protein>